<evidence type="ECO:0000256" key="7">
    <source>
        <dbReference type="SAM" id="MobiDB-lite"/>
    </source>
</evidence>
<dbReference type="PANTHER" id="PTHR34983">
    <property type="entry name" value="ARABINOGALACTAN ENDO-BETA-1,4-GALACTANASE A"/>
    <property type="match status" value="1"/>
</dbReference>
<reference evidence="8 9" key="1">
    <citation type="submission" date="2019-11" db="EMBL/GenBank/DDBJ databases">
        <title>Draft Genome Sequences of Six Type Strains of the Genus Massilia.</title>
        <authorList>
            <person name="Miess H."/>
            <person name="Frediansyah A."/>
            <person name="Goeker M."/>
            <person name="Gross H."/>
        </authorList>
    </citation>
    <scope>NUCLEOTIDE SEQUENCE [LARGE SCALE GENOMIC DNA]</scope>
    <source>
        <strain evidence="8 9">DSM 17513</strain>
    </source>
</reference>
<keyword evidence="5 6" id="KW-0326">Glycosidase</keyword>
<dbReference type="AlphaFoldDB" id="A0A6I3XGC8"/>
<evidence type="ECO:0000256" key="1">
    <source>
        <dbReference type="ARBA" id="ARBA00001695"/>
    </source>
</evidence>
<dbReference type="Proteomes" id="UP000431684">
    <property type="component" value="Unassembled WGS sequence"/>
</dbReference>
<evidence type="ECO:0000256" key="4">
    <source>
        <dbReference type="ARBA" id="ARBA00022801"/>
    </source>
</evidence>
<dbReference type="InterPro" id="IPR011683">
    <property type="entry name" value="Glyco_hydro_53"/>
</dbReference>
<dbReference type="SUPFAM" id="SSF51445">
    <property type="entry name" value="(Trans)glycosidases"/>
    <property type="match status" value="1"/>
</dbReference>
<dbReference type="EMBL" id="WNWM01000002">
    <property type="protein sequence ID" value="MUI13403.1"/>
    <property type="molecule type" value="Genomic_DNA"/>
</dbReference>
<dbReference type="OrthoDB" id="9768786at2"/>
<protein>
    <recommendedName>
        <fullName evidence="3 6">Arabinogalactan endo-beta-1,4-galactanase</fullName>
        <ecNumber evidence="3 6">3.2.1.89</ecNumber>
    </recommendedName>
</protein>
<evidence type="ECO:0000313" key="9">
    <source>
        <dbReference type="Proteomes" id="UP000431684"/>
    </source>
</evidence>
<proteinExistence type="inferred from homology"/>
<comment type="similarity">
    <text evidence="2 6">Belongs to the glycosyl hydrolase 53 family.</text>
</comment>
<dbReference type="GO" id="GO:0015926">
    <property type="term" value="F:glucosidase activity"/>
    <property type="evidence" value="ECO:0007669"/>
    <property type="project" value="InterPro"/>
</dbReference>
<comment type="catalytic activity">
    <reaction evidence="1 6">
        <text>The enzyme specifically hydrolyzes (1-&gt;4)-beta-D-galactosidic linkages in type I arabinogalactans.</text>
        <dbReference type="EC" id="3.2.1.89"/>
    </reaction>
</comment>
<dbReference type="PANTHER" id="PTHR34983:SF1">
    <property type="entry name" value="ARABINOGALACTAN ENDO-BETA-1,4-GALACTANASE A"/>
    <property type="match status" value="1"/>
</dbReference>
<evidence type="ECO:0000256" key="2">
    <source>
        <dbReference type="ARBA" id="ARBA00010687"/>
    </source>
</evidence>
<name>A0A6I3XGC8_9BURK</name>
<dbReference type="GO" id="GO:0031218">
    <property type="term" value="F:arabinogalactan endo-1,4-beta-galactosidase activity"/>
    <property type="evidence" value="ECO:0007669"/>
    <property type="project" value="UniProtKB-EC"/>
</dbReference>
<accession>A0A6I3XGC8</accession>
<evidence type="ECO:0000256" key="3">
    <source>
        <dbReference type="ARBA" id="ARBA00012556"/>
    </source>
</evidence>
<dbReference type="GO" id="GO:0045490">
    <property type="term" value="P:pectin catabolic process"/>
    <property type="evidence" value="ECO:0007669"/>
    <property type="project" value="TreeGrafter"/>
</dbReference>
<evidence type="ECO:0000256" key="6">
    <source>
        <dbReference type="RuleBase" id="RU361192"/>
    </source>
</evidence>
<comment type="caution">
    <text evidence="8">The sequence shown here is derived from an EMBL/GenBank/DDBJ whole genome shotgun (WGS) entry which is preliminary data.</text>
</comment>
<evidence type="ECO:0000256" key="5">
    <source>
        <dbReference type="ARBA" id="ARBA00023295"/>
    </source>
</evidence>
<dbReference type="EC" id="3.2.1.89" evidence="3 6"/>
<keyword evidence="9" id="KW-1185">Reference proteome</keyword>
<keyword evidence="4 6" id="KW-0378">Hydrolase</keyword>
<dbReference type="Gene3D" id="3.20.20.80">
    <property type="entry name" value="Glycosidases"/>
    <property type="match status" value="1"/>
</dbReference>
<dbReference type="Pfam" id="PF07745">
    <property type="entry name" value="Glyco_hydro_53"/>
    <property type="match status" value="1"/>
</dbReference>
<evidence type="ECO:0000313" key="8">
    <source>
        <dbReference type="EMBL" id="MUI13403.1"/>
    </source>
</evidence>
<gene>
    <name evidence="8" type="ORF">GJV26_13165</name>
</gene>
<sequence length="484" mass="53334">MRPTASAWPHGPCPRRMSRGPRSAAPSSIACWSAAQTAPATVAAACSAWRYPACAASRRRRSTTAPATHNNFQYLPRMTMNHSIFRPFALAALLCASLCAVSLPAAANDPLLAGGDYSVLPLMERHGAVFSDRQGKPGDALKILRESGHNIARLRLYEGPGPGTGNEGWHWPAGSMDLPDLLKMARRSADLGMQIELTFHYSDFWTNSKTQIVPARWRAELDKLPDDNARFERLRGLVFERTREVMQALKAQGTTPQYVSVGNETEGGMLYPYGKLGGKTLDENWPRLGALFQAGYDGVKAVSPSSQVIIHLDDGGNVAKYRHYFDHLQKLGVKWDVIGASYYPFWTKRNVTQLTAFAREITRHYDRDLFVMEAGFNWSPTLPNGHAGQLADNGPYPAAMSSPEGQAAFIDELLGALRRTDRVLGVLYWDPVMIATPGTGWAVRDADGKPGENVVSNTTLFDFKGRALPVLDAWRKHTPAPRKD</sequence>
<organism evidence="8 9">
    <name type="scientific">Pseudoduganella dura</name>
    <dbReference type="NCBI Taxonomy" id="321982"/>
    <lineage>
        <taxon>Bacteria</taxon>
        <taxon>Pseudomonadati</taxon>
        <taxon>Pseudomonadota</taxon>
        <taxon>Betaproteobacteria</taxon>
        <taxon>Burkholderiales</taxon>
        <taxon>Oxalobacteraceae</taxon>
        <taxon>Telluria group</taxon>
        <taxon>Pseudoduganella</taxon>
    </lineage>
</organism>
<feature type="region of interest" description="Disordered" evidence="7">
    <location>
        <begin position="1"/>
        <end position="21"/>
    </location>
</feature>
<dbReference type="InterPro" id="IPR017853">
    <property type="entry name" value="GH"/>
</dbReference>